<comment type="caution">
    <text evidence="2">The sequence shown here is derived from an EMBL/GenBank/DDBJ whole genome shotgun (WGS) entry which is preliminary data.</text>
</comment>
<organism evidence="2 3">
    <name type="scientific">Tanacetum coccineum</name>
    <dbReference type="NCBI Taxonomy" id="301880"/>
    <lineage>
        <taxon>Eukaryota</taxon>
        <taxon>Viridiplantae</taxon>
        <taxon>Streptophyta</taxon>
        <taxon>Embryophyta</taxon>
        <taxon>Tracheophyta</taxon>
        <taxon>Spermatophyta</taxon>
        <taxon>Magnoliopsida</taxon>
        <taxon>eudicotyledons</taxon>
        <taxon>Gunneridae</taxon>
        <taxon>Pentapetalae</taxon>
        <taxon>asterids</taxon>
        <taxon>campanulids</taxon>
        <taxon>Asterales</taxon>
        <taxon>Asteraceae</taxon>
        <taxon>Asteroideae</taxon>
        <taxon>Anthemideae</taxon>
        <taxon>Anthemidinae</taxon>
        <taxon>Tanacetum</taxon>
    </lineage>
</organism>
<proteinExistence type="predicted"/>
<name>A0ABQ4YAY7_9ASTR</name>
<keyword evidence="1" id="KW-0812">Transmembrane</keyword>
<keyword evidence="3" id="KW-1185">Reference proteome</keyword>
<protein>
    <submittedName>
        <fullName evidence="2">Uncharacterized protein</fullName>
    </submittedName>
</protein>
<dbReference type="Proteomes" id="UP001151760">
    <property type="component" value="Unassembled WGS sequence"/>
</dbReference>
<sequence length="161" mass="19389">MLRKQHKVDDSHNDMPLIYYIEGHSLHFGWPEFALITALEGEHVWTRLYDSIKNVILKHSDAHYFGLKKDRKYVPTYTLVGFVFAFQVWIFESFERCNRWWINDPQVIPRALGWYKKSIFKRSDCSYLFAKESKTTTDIRPTKAEYESSWWIHSHASFQQY</sequence>
<feature type="transmembrane region" description="Helical" evidence="1">
    <location>
        <begin position="73"/>
        <end position="91"/>
    </location>
</feature>
<gene>
    <name evidence="2" type="ORF">Tco_0707128</name>
</gene>
<evidence type="ECO:0000313" key="2">
    <source>
        <dbReference type="EMBL" id="GJS74287.1"/>
    </source>
</evidence>
<keyword evidence="1" id="KW-1133">Transmembrane helix</keyword>
<evidence type="ECO:0000256" key="1">
    <source>
        <dbReference type="SAM" id="Phobius"/>
    </source>
</evidence>
<accession>A0ABQ4YAY7</accession>
<reference evidence="2" key="2">
    <citation type="submission" date="2022-01" db="EMBL/GenBank/DDBJ databases">
        <authorList>
            <person name="Yamashiro T."/>
            <person name="Shiraishi A."/>
            <person name="Satake H."/>
            <person name="Nakayama K."/>
        </authorList>
    </citation>
    <scope>NUCLEOTIDE SEQUENCE</scope>
</reference>
<dbReference type="EMBL" id="BQNB010010220">
    <property type="protein sequence ID" value="GJS74287.1"/>
    <property type="molecule type" value="Genomic_DNA"/>
</dbReference>
<reference evidence="2" key="1">
    <citation type="journal article" date="2022" name="Int. J. Mol. Sci.">
        <title>Draft Genome of Tanacetum Coccineum: Genomic Comparison of Closely Related Tanacetum-Family Plants.</title>
        <authorList>
            <person name="Yamashiro T."/>
            <person name="Shiraishi A."/>
            <person name="Nakayama K."/>
            <person name="Satake H."/>
        </authorList>
    </citation>
    <scope>NUCLEOTIDE SEQUENCE</scope>
</reference>
<evidence type="ECO:0000313" key="3">
    <source>
        <dbReference type="Proteomes" id="UP001151760"/>
    </source>
</evidence>
<keyword evidence="1" id="KW-0472">Membrane</keyword>